<evidence type="ECO:0000313" key="5">
    <source>
        <dbReference type="Proteomes" id="UP001073227"/>
    </source>
</evidence>
<dbReference type="PANTHER" id="PTHR42680:SF3">
    <property type="entry name" value="DCTP DEAMINASE"/>
    <property type="match status" value="1"/>
</dbReference>
<dbReference type="EMBL" id="JAOVZR010000001">
    <property type="protein sequence ID" value="MCY0149329.1"/>
    <property type="molecule type" value="Genomic_DNA"/>
</dbReference>
<keyword evidence="5" id="KW-1185">Reference proteome</keyword>
<evidence type="ECO:0000256" key="1">
    <source>
        <dbReference type="ARBA" id="ARBA00022801"/>
    </source>
</evidence>
<protein>
    <submittedName>
        <fullName evidence="4">2'-deoxycytidine 5'-triphosphate deaminase</fullName>
    </submittedName>
</protein>
<reference evidence="4" key="1">
    <citation type="submission" date="2022-10" db="EMBL/GenBank/DDBJ databases">
        <title>Hoeflea sp. G2-23, isolated from marine algae.</title>
        <authorList>
            <person name="Kristyanto S."/>
            <person name="Kim J.M."/>
            <person name="Jeon C.O."/>
        </authorList>
    </citation>
    <scope>NUCLEOTIDE SEQUENCE</scope>
    <source>
        <strain evidence="4">G2-23</strain>
    </source>
</reference>
<keyword evidence="3" id="KW-0812">Transmembrane</keyword>
<dbReference type="Pfam" id="PF22769">
    <property type="entry name" value="DCD"/>
    <property type="match status" value="1"/>
</dbReference>
<dbReference type="Proteomes" id="UP001073227">
    <property type="component" value="Unassembled WGS sequence"/>
</dbReference>
<dbReference type="Gene3D" id="2.70.40.10">
    <property type="match status" value="1"/>
</dbReference>
<evidence type="ECO:0000313" key="4">
    <source>
        <dbReference type="EMBL" id="MCY0149329.1"/>
    </source>
</evidence>
<sequence>MLNNKDITELLQNGTPLIEAADGNAQERLEELVQPASIDLTVGKIFIPPDRTTGDGVKEINDHYLLEHGATAMVQTSEKLNIPADIGGLMFPKNGQFALRGIMVTNFGHVDPGYKGHLKYTIINFGADPYRIEIGQRITSLTLYRMNSKADPDWSVISKHDPDKMEGHAKVLSRDFLDIENRVVEMVKTHTKQAIQLHDSVRSFWVPLMGLVATFLIAIVAVFMPFYMHLDSKIDSIVKHDYNKYSVAAQEDYEK</sequence>
<dbReference type="RefSeq" id="WP_267654821.1">
    <property type="nucleotide sequence ID" value="NZ_JAOVZR010000001.1"/>
</dbReference>
<evidence type="ECO:0000256" key="2">
    <source>
        <dbReference type="ARBA" id="ARBA00023080"/>
    </source>
</evidence>
<keyword evidence="1" id="KW-0378">Hydrolase</keyword>
<gene>
    <name evidence="4" type="ORF">OEG84_16830</name>
</gene>
<comment type="caution">
    <text evidence="4">The sequence shown here is derived from an EMBL/GenBank/DDBJ whole genome shotgun (WGS) entry which is preliminary data.</text>
</comment>
<keyword evidence="3" id="KW-0472">Membrane</keyword>
<accession>A0ABT3ZDF0</accession>
<dbReference type="InterPro" id="IPR033704">
    <property type="entry name" value="dUTPase_trimeric"/>
</dbReference>
<dbReference type="PANTHER" id="PTHR42680">
    <property type="entry name" value="DCTP DEAMINASE"/>
    <property type="match status" value="1"/>
</dbReference>
<name>A0ABT3ZDF0_9HYPH</name>
<dbReference type="InterPro" id="IPR036157">
    <property type="entry name" value="dUTPase-like_sf"/>
</dbReference>
<dbReference type="SUPFAM" id="SSF51283">
    <property type="entry name" value="dUTPase-like"/>
    <property type="match status" value="1"/>
</dbReference>
<keyword evidence="3" id="KW-1133">Transmembrane helix</keyword>
<keyword evidence="2" id="KW-0546">Nucleotide metabolism</keyword>
<evidence type="ECO:0000256" key="3">
    <source>
        <dbReference type="SAM" id="Phobius"/>
    </source>
</evidence>
<dbReference type="CDD" id="cd07557">
    <property type="entry name" value="trimeric_dUTPase"/>
    <property type="match status" value="1"/>
</dbReference>
<dbReference type="InterPro" id="IPR011962">
    <property type="entry name" value="dCTP_deaminase"/>
</dbReference>
<feature type="transmembrane region" description="Helical" evidence="3">
    <location>
        <begin position="204"/>
        <end position="227"/>
    </location>
</feature>
<proteinExistence type="predicted"/>
<organism evidence="4 5">
    <name type="scientific">Hoeflea algicola</name>
    <dbReference type="NCBI Taxonomy" id="2983763"/>
    <lineage>
        <taxon>Bacteria</taxon>
        <taxon>Pseudomonadati</taxon>
        <taxon>Pseudomonadota</taxon>
        <taxon>Alphaproteobacteria</taxon>
        <taxon>Hyphomicrobiales</taxon>
        <taxon>Rhizobiaceae</taxon>
        <taxon>Hoeflea</taxon>
    </lineage>
</organism>